<evidence type="ECO:0000256" key="1">
    <source>
        <dbReference type="ARBA" id="ARBA00004474"/>
    </source>
</evidence>
<evidence type="ECO:0000256" key="2">
    <source>
        <dbReference type="ARBA" id="ARBA00022640"/>
    </source>
</evidence>
<name>A0A6U5BKU0_HEMAN</name>
<evidence type="ECO:0000256" key="3">
    <source>
        <dbReference type="SAM" id="SignalP"/>
    </source>
</evidence>
<dbReference type="AlphaFoldDB" id="A0A6U5BKU0"/>
<dbReference type="Pfam" id="PF04755">
    <property type="entry name" value="PAP_fibrillin"/>
    <property type="match status" value="1"/>
</dbReference>
<dbReference type="PANTHER" id="PTHR31906">
    <property type="entry name" value="PLASTID-LIPID-ASSOCIATED PROTEIN 4, CHLOROPLASTIC-RELATED"/>
    <property type="match status" value="1"/>
</dbReference>
<feature type="chain" id="PRO_5030160484" description="Plastid lipid-associated protein/fibrillin conserved domain-containing protein" evidence="3">
    <location>
        <begin position="20"/>
        <end position="286"/>
    </location>
</feature>
<comment type="subcellular location">
    <subcellularLocation>
        <location evidence="1">Plastid</location>
    </subcellularLocation>
</comment>
<dbReference type="EMBL" id="HBFX01049392">
    <property type="protein sequence ID" value="CAD8978667.1"/>
    <property type="molecule type" value="Transcribed_RNA"/>
</dbReference>
<sequence length="286" mass="30398">MMRAVGAILLALFAGQGHCFLLGPWVPRDPSHTLAFTRIRRRDGGADPPPPFPLAPAAARPAGRAGCCWMSSAPASGEGREGVKSVLLSTLEGLDRGFSATGQQRKEVERIIEELIPMSPDPAPAETLLSENSKWELLYSDAPDIVGSGTGNGQGLNPSNGDIGQEFDAAEKTITNLVELKPPGLFSSLLPKDSLQLQVVIEARVLSPTRVGMNIKGTRAVPRNFAGVDVSRLPPLRLDLPVQPPFGEFEVLFYDGDLRVVRTGQGYVGVNRRVASEGAGAAVPSE</sequence>
<evidence type="ECO:0000313" key="5">
    <source>
        <dbReference type="EMBL" id="CAD8978667.1"/>
    </source>
</evidence>
<keyword evidence="2" id="KW-0934">Plastid</keyword>
<dbReference type="InterPro" id="IPR039633">
    <property type="entry name" value="PAP"/>
</dbReference>
<reference evidence="5" key="1">
    <citation type="submission" date="2021-01" db="EMBL/GenBank/DDBJ databases">
        <authorList>
            <person name="Corre E."/>
            <person name="Pelletier E."/>
            <person name="Niang G."/>
            <person name="Scheremetjew M."/>
            <person name="Finn R."/>
            <person name="Kale V."/>
            <person name="Holt S."/>
            <person name="Cochrane G."/>
            <person name="Meng A."/>
            <person name="Brown T."/>
            <person name="Cohen L."/>
        </authorList>
    </citation>
    <scope>NUCLEOTIDE SEQUENCE</scope>
    <source>
        <strain evidence="5">CCMP644</strain>
    </source>
</reference>
<dbReference type="InterPro" id="IPR006843">
    <property type="entry name" value="PAP/fibrillin_dom"/>
</dbReference>
<gene>
    <name evidence="5" type="ORF">HAND00432_LOCUS29677</name>
</gene>
<evidence type="ECO:0000259" key="4">
    <source>
        <dbReference type="Pfam" id="PF04755"/>
    </source>
</evidence>
<feature type="domain" description="Plastid lipid-associated protein/fibrillin conserved" evidence="4">
    <location>
        <begin position="83"/>
        <end position="268"/>
    </location>
</feature>
<feature type="signal peptide" evidence="3">
    <location>
        <begin position="1"/>
        <end position="19"/>
    </location>
</feature>
<accession>A0A6U5BKU0</accession>
<organism evidence="5">
    <name type="scientific">Hemiselmis andersenii</name>
    <name type="common">Cryptophyte alga</name>
    <dbReference type="NCBI Taxonomy" id="464988"/>
    <lineage>
        <taxon>Eukaryota</taxon>
        <taxon>Cryptophyceae</taxon>
        <taxon>Cryptomonadales</taxon>
        <taxon>Hemiselmidaceae</taxon>
        <taxon>Hemiselmis</taxon>
    </lineage>
</organism>
<protein>
    <recommendedName>
        <fullName evidence="4">Plastid lipid-associated protein/fibrillin conserved domain-containing protein</fullName>
    </recommendedName>
</protein>
<dbReference type="GO" id="GO:0009536">
    <property type="term" value="C:plastid"/>
    <property type="evidence" value="ECO:0007669"/>
    <property type="project" value="UniProtKB-SubCell"/>
</dbReference>
<keyword evidence="3" id="KW-0732">Signal</keyword>
<proteinExistence type="predicted"/>